<dbReference type="AlphaFoldDB" id="A0A4P8QSD6"/>
<organism evidence="1 2">
    <name type="scientific">Brenneria rubrifaciens</name>
    <dbReference type="NCBI Taxonomy" id="55213"/>
    <lineage>
        <taxon>Bacteria</taxon>
        <taxon>Pseudomonadati</taxon>
        <taxon>Pseudomonadota</taxon>
        <taxon>Gammaproteobacteria</taxon>
        <taxon>Enterobacterales</taxon>
        <taxon>Pectobacteriaceae</taxon>
        <taxon>Brenneria</taxon>
    </lineage>
</organism>
<protein>
    <submittedName>
        <fullName evidence="1">Uncharacterized protein</fullName>
    </submittedName>
</protein>
<reference evidence="1 2" key="1">
    <citation type="submission" date="2018-11" db="EMBL/GenBank/DDBJ databases">
        <title>Genome sequences of Brenneria nigrifluens and Brenneria rubrifaciens.</title>
        <authorList>
            <person name="Poret-Peterson A.T."/>
            <person name="McClean A.E."/>
            <person name="Kluepfel D.A."/>
        </authorList>
    </citation>
    <scope>NUCLEOTIDE SEQUENCE [LARGE SCALE GENOMIC DNA]</scope>
    <source>
        <strain evidence="1 2">6D370</strain>
    </source>
</reference>
<evidence type="ECO:0000313" key="1">
    <source>
        <dbReference type="EMBL" id="QCR10087.1"/>
    </source>
</evidence>
<gene>
    <name evidence="1" type="ORF">EH207_17205</name>
</gene>
<evidence type="ECO:0000313" key="2">
    <source>
        <dbReference type="Proteomes" id="UP000299580"/>
    </source>
</evidence>
<dbReference type="EMBL" id="CP034035">
    <property type="protein sequence ID" value="QCR10087.1"/>
    <property type="molecule type" value="Genomic_DNA"/>
</dbReference>
<sequence>MVIVAVITFTYTSTRNYLGSRIWDNQRMGKRYTTQERLDISIGNYLQRQTVIGLLDIEFFTNNNRRKGEFFEELVKRFILMPYNSKEEFLKENPRCYERTWGLVEGGQFGFWARTEQVTECLSFIIKFAISTEKLGPIKK</sequence>
<dbReference type="RefSeq" id="WP_137715078.1">
    <property type="nucleotide sequence ID" value="NZ_CP034035.1"/>
</dbReference>
<keyword evidence="2" id="KW-1185">Reference proteome</keyword>
<accession>A0A4P8QSD6</accession>
<proteinExistence type="predicted"/>
<dbReference type="Proteomes" id="UP000299580">
    <property type="component" value="Chromosome"/>
</dbReference>
<name>A0A4P8QSD6_9GAMM</name>
<dbReference type="OrthoDB" id="4079656at1224"/>
<dbReference type="KEGG" id="brb:EH207_17205"/>